<evidence type="ECO:0000256" key="1">
    <source>
        <dbReference type="ARBA" id="ARBA00001933"/>
    </source>
</evidence>
<evidence type="ECO:0000256" key="3">
    <source>
        <dbReference type="ARBA" id="ARBA00022898"/>
    </source>
</evidence>
<dbReference type="EC" id="4.3.1.19" evidence="6"/>
<name>A0A840AM80_9HYPH</name>
<dbReference type="Pfam" id="PF00291">
    <property type="entry name" value="PALP"/>
    <property type="match status" value="1"/>
</dbReference>
<comment type="similarity">
    <text evidence="2">Belongs to the serine/threonine dehydratase family.</text>
</comment>
<dbReference type="AlphaFoldDB" id="A0A840AM80"/>
<organism evidence="6 7">
    <name type="scientific">Kaistia hirudinis</name>
    <dbReference type="NCBI Taxonomy" id="1293440"/>
    <lineage>
        <taxon>Bacteria</taxon>
        <taxon>Pseudomonadati</taxon>
        <taxon>Pseudomonadota</taxon>
        <taxon>Alphaproteobacteria</taxon>
        <taxon>Hyphomicrobiales</taxon>
        <taxon>Kaistiaceae</taxon>
        <taxon>Kaistia</taxon>
    </lineage>
</organism>
<evidence type="ECO:0000313" key="7">
    <source>
        <dbReference type="Proteomes" id="UP000553963"/>
    </source>
</evidence>
<keyword evidence="7" id="KW-1185">Reference proteome</keyword>
<keyword evidence="3" id="KW-0663">Pyridoxal phosphate</keyword>
<dbReference type="RefSeq" id="WP_210299917.1">
    <property type="nucleotide sequence ID" value="NZ_JACIDS010000003.1"/>
</dbReference>
<comment type="cofactor">
    <cofactor evidence="1">
        <name>pyridoxal 5'-phosphate</name>
        <dbReference type="ChEBI" id="CHEBI:597326"/>
    </cofactor>
</comment>
<evidence type="ECO:0000256" key="2">
    <source>
        <dbReference type="ARBA" id="ARBA00010869"/>
    </source>
</evidence>
<dbReference type="GO" id="GO:0006567">
    <property type="term" value="P:L-threonine catabolic process"/>
    <property type="evidence" value="ECO:0007669"/>
    <property type="project" value="TreeGrafter"/>
</dbReference>
<dbReference type="InterPro" id="IPR000634">
    <property type="entry name" value="Ser/Thr_deHydtase_PyrdxlP-BS"/>
</dbReference>
<dbReference type="GO" id="GO:0006565">
    <property type="term" value="P:L-serine catabolic process"/>
    <property type="evidence" value="ECO:0007669"/>
    <property type="project" value="TreeGrafter"/>
</dbReference>
<dbReference type="InterPro" id="IPR001926">
    <property type="entry name" value="TrpB-like_PALP"/>
</dbReference>
<dbReference type="GO" id="GO:0003941">
    <property type="term" value="F:L-serine ammonia-lyase activity"/>
    <property type="evidence" value="ECO:0007669"/>
    <property type="project" value="TreeGrafter"/>
</dbReference>
<dbReference type="GO" id="GO:0004794">
    <property type="term" value="F:threonine deaminase activity"/>
    <property type="evidence" value="ECO:0007669"/>
    <property type="project" value="UniProtKB-EC"/>
</dbReference>
<gene>
    <name evidence="6" type="ORF">GGR25_002469</name>
</gene>
<dbReference type="PROSITE" id="PS00165">
    <property type="entry name" value="DEHYDRATASE_SER_THR"/>
    <property type="match status" value="1"/>
</dbReference>
<dbReference type="Gene3D" id="3.40.50.1100">
    <property type="match status" value="2"/>
</dbReference>
<dbReference type="PANTHER" id="PTHR48078:SF6">
    <property type="entry name" value="L-THREONINE DEHYDRATASE CATABOLIC TDCB"/>
    <property type="match status" value="1"/>
</dbReference>
<protein>
    <submittedName>
        <fullName evidence="6">Threonine dehydratase</fullName>
        <ecNumber evidence="6">4.3.1.19</ecNumber>
    </submittedName>
</protein>
<dbReference type="SUPFAM" id="SSF53686">
    <property type="entry name" value="Tryptophan synthase beta subunit-like PLP-dependent enzymes"/>
    <property type="match status" value="1"/>
</dbReference>
<evidence type="ECO:0000313" key="6">
    <source>
        <dbReference type="EMBL" id="MBB3931419.1"/>
    </source>
</evidence>
<evidence type="ECO:0000256" key="4">
    <source>
        <dbReference type="ARBA" id="ARBA00023239"/>
    </source>
</evidence>
<accession>A0A840AM80</accession>
<proteinExistence type="inferred from homology"/>
<evidence type="ECO:0000259" key="5">
    <source>
        <dbReference type="Pfam" id="PF00291"/>
    </source>
</evidence>
<comment type="caution">
    <text evidence="6">The sequence shown here is derived from an EMBL/GenBank/DDBJ whole genome shotgun (WGS) entry which is preliminary data.</text>
</comment>
<dbReference type="PANTHER" id="PTHR48078">
    <property type="entry name" value="THREONINE DEHYDRATASE, MITOCHONDRIAL-RELATED"/>
    <property type="match status" value="1"/>
</dbReference>
<dbReference type="EMBL" id="JACIDS010000003">
    <property type="protein sequence ID" value="MBB3931419.1"/>
    <property type="molecule type" value="Genomic_DNA"/>
</dbReference>
<dbReference type="Proteomes" id="UP000553963">
    <property type="component" value="Unassembled WGS sequence"/>
</dbReference>
<dbReference type="FunFam" id="3.40.50.1100:FF:000005">
    <property type="entry name" value="Threonine dehydratase catabolic"/>
    <property type="match status" value="1"/>
</dbReference>
<dbReference type="GO" id="GO:0030170">
    <property type="term" value="F:pyridoxal phosphate binding"/>
    <property type="evidence" value="ECO:0007669"/>
    <property type="project" value="InterPro"/>
</dbReference>
<dbReference type="GO" id="GO:0009097">
    <property type="term" value="P:isoleucine biosynthetic process"/>
    <property type="evidence" value="ECO:0007669"/>
    <property type="project" value="TreeGrafter"/>
</dbReference>
<keyword evidence="4 6" id="KW-0456">Lyase</keyword>
<reference evidence="6 7" key="1">
    <citation type="submission" date="2020-08" db="EMBL/GenBank/DDBJ databases">
        <title>Genomic Encyclopedia of Type Strains, Phase IV (KMG-IV): sequencing the most valuable type-strain genomes for metagenomic binning, comparative biology and taxonomic classification.</title>
        <authorList>
            <person name="Goeker M."/>
        </authorList>
    </citation>
    <scope>NUCLEOTIDE SEQUENCE [LARGE SCALE GENOMIC DNA]</scope>
    <source>
        <strain evidence="6 7">DSM 25966</strain>
    </source>
</reference>
<sequence length="323" mass="34162">MIEEQGSPAITVEAIEAAAARIAGHIRRTPMIEVTEVRNRPVANPLFLKLESLQVTGAFKARGAMNRLLTTPREKLAHGIVTASGGNHGMAVARAGFLAGVPTTIYLPPNASRAKIKALSEWNATIRIVGEKWDDADAAAAEHAAREGAIYFHPFKDPDVVIGQGTVALEMLDAVPDADVYLVAIGGGGLIAGLATVVHARNPKARIIGIEPTGSPTLHAALAAGGPVRLERQWTRVATMSCGMTAPLIYDIVSKHVEEVVLVEDEQLLAAARWILSEFAIRADLSAAAAIAALNLGKIRLKPHERIATLICGADDTALDMPE</sequence>
<feature type="domain" description="Tryptophan synthase beta chain-like PALP" evidence="5">
    <location>
        <begin position="23"/>
        <end position="313"/>
    </location>
</feature>
<dbReference type="InterPro" id="IPR050147">
    <property type="entry name" value="Ser/Thr_Dehydratase"/>
</dbReference>
<dbReference type="InterPro" id="IPR036052">
    <property type="entry name" value="TrpB-like_PALP_sf"/>
</dbReference>